<evidence type="ECO:0000256" key="2">
    <source>
        <dbReference type="ARBA" id="ARBA00022741"/>
    </source>
</evidence>
<dbReference type="InterPro" id="IPR011644">
    <property type="entry name" value="Heme_NO-bd"/>
</dbReference>
<dbReference type="InterPro" id="IPR042463">
    <property type="entry name" value="HNOB_dom_associated_sf"/>
</dbReference>
<reference evidence="7 8" key="1">
    <citation type="submission" date="2017-08" db="EMBL/GenBank/DDBJ databases">
        <title>Acidophilic green algal genome provides insights into adaptation to an acidic environment.</title>
        <authorList>
            <person name="Hirooka S."/>
            <person name="Hirose Y."/>
            <person name="Kanesaki Y."/>
            <person name="Higuchi S."/>
            <person name="Fujiwara T."/>
            <person name="Onuma R."/>
            <person name="Era A."/>
            <person name="Ohbayashi R."/>
            <person name="Uzuka A."/>
            <person name="Nozaki H."/>
            <person name="Yoshikawa H."/>
            <person name="Miyagishima S.Y."/>
        </authorList>
    </citation>
    <scope>NUCLEOTIDE SEQUENCE [LARGE SCALE GENOMIC DNA]</scope>
    <source>
        <strain evidence="7 8">NIES-2499</strain>
    </source>
</reference>
<dbReference type="InterPro" id="IPR024096">
    <property type="entry name" value="NO_sig/Golgi_transp_ligand-bd"/>
</dbReference>
<evidence type="ECO:0000313" key="7">
    <source>
        <dbReference type="EMBL" id="GAX79397.1"/>
    </source>
</evidence>
<organism evidence="7 8">
    <name type="scientific">Chlamydomonas eustigma</name>
    <dbReference type="NCBI Taxonomy" id="1157962"/>
    <lineage>
        <taxon>Eukaryota</taxon>
        <taxon>Viridiplantae</taxon>
        <taxon>Chlorophyta</taxon>
        <taxon>core chlorophytes</taxon>
        <taxon>Chlorophyceae</taxon>
        <taxon>CS clade</taxon>
        <taxon>Chlamydomonadales</taxon>
        <taxon>Chlamydomonadaceae</taxon>
        <taxon>Chlamydomonas</taxon>
    </lineage>
</organism>
<feature type="domain" description="Heme NO-binding" evidence="5">
    <location>
        <begin position="14"/>
        <end position="95"/>
    </location>
</feature>
<dbReference type="Proteomes" id="UP000232323">
    <property type="component" value="Unassembled WGS sequence"/>
</dbReference>
<dbReference type="Gene3D" id="3.90.1520.10">
    <property type="entry name" value="H-NOX domain"/>
    <property type="match status" value="1"/>
</dbReference>
<proteinExistence type="predicted"/>
<dbReference type="InterPro" id="IPR038158">
    <property type="entry name" value="H-NOX_domain_sf"/>
</dbReference>
<dbReference type="EC" id="4.6.1.2" evidence="1"/>
<comment type="caution">
    <text evidence="7">The sequence shown here is derived from an EMBL/GenBank/DDBJ whole genome shotgun (WGS) entry which is preliminary data.</text>
</comment>
<name>A0A250X8L1_9CHLO</name>
<feature type="coiled-coil region" evidence="4">
    <location>
        <begin position="282"/>
        <end position="337"/>
    </location>
</feature>
<dbReference type="Gene3D" id="3.30.450.260">
    <property type="entry name" value="Haem NO binding associated domain"/>
    <property type="match status" value="1"/>
</dbReference>
<dbReference type="GO" id="GO:0004383">
    <property type="term" value="F:guanylate cyclase activity"/>
    <property type="evidence" value="ECO:0007669"/>
    <property type="project" value="UniProtKB-EC"/>
</dbReference>
<dbReference type="Pfam" id="PF07701">
    <property type="entry name" value="HNOBA"/>
    <property type="match status" value="1"/>
</dbReference>
<dbReference type="GO" id="GO:0000166">
    <property type="term" value="F:nucleotide binding"/>
    <property type="evidence" value="ECO:0007669"/>
    <property type="project" value="UniProtKB-KW"/>
</dbReference>
<keyword evidence="3" id="KW-0141">cGMP biosynthesis</keyword>
<dbReference type="GO" id="GO:0020037">
    <property type="term" value="F:heme binding"/>
    <property type="evidence" value="ECO:0007669"/>
    <property type="project" value="InterPro"/>
</dbReference>
<dbReference type="SUPFAM" id="SSF111126">
    <property type="entry name" value="Ligand-binding domain in the NO signalling and Golgi transport"/>
    <property type="match status" value="1"/>
</dbReference>
<dbReference type="EMBL" id="BEGY01000042">
    <property type="protein sequence ID" value="GAX79397.1"/>
    <property type="molecule type" value="Genomic_DNA"/>
</dbReference>
<feature type="domain" description="Haem NO binding associated" evidence="6">
    <location>
        <begin position="142"/>
        <end position="309"/>
    </location>
</feature>
<dbReference type="GO" id="GO:0008074">
    <property type="term" value="C:guanylate cyclase complex, soluble"/>
    <property type="evidence" value="ECO:0007669"/>
    <property type="project" value="TreeGrafter"/>
</dbReference>
<dbReference type="STRING" id="1157962.A0A250X8L1"/>
<accession>A0A250X8L1</accession>
<evidence type="ECO:0000256" key="4">
    <source>
        <dbReference type="SAM" id="Coils"/>
    </source>
</evidence>
<evidence type="ECO:0000259" key="5">
    <source>
        <dbReference type="Pfam" id="PF07700"/>
    </source>
</evidence>
<evidence type="ECO:0000313" key="8">
    <source>
        <dbReference type="Proteomes" id="UP000232323"/>
    </source>
</evidence>
<dbReference type="GO" id="GO:0019934">
    <property type="term" value="P:cGMP-mediated signaling"/>
    <property type="evidence" value="ECO:0007669"/>
    <property type="project" value="TreeGrafter"/>
</dbReference>
<dbReference type="Pfam" id="PF07700">
    <property type="entry name" value="HNOB"/>
    <property type="match status" value="1"/>
</dbReference>
<keyword evidence="2" id="KW-0547">Nucleotide-binding</keyword>
<evidence type="ECO:0000256" key="1">
    <source>
        <dbReference type="ARBA" id="ARBA00012202"/>
    </source>
</evidence>
<dbReference type="GO" id="GO:0070482">
    <property type="term" value="P:response to oxygen levels"/>
    <property type="evidence" value="ECO:0007669"/>
    <property type="project" value="TreeGrafter"/>
</dbReference>
<dbReference type="InterPro" id="IPR011645">
    <property type="entry name" value="HNOB_dom_associated"/>
</dbReference>
<evidence type="ECO:0000259" key="6">
    <source>
        <dbReference type="Pfam" id="PF07701"/>
    </source>
</evidence>
<dbReference type="PANTHER" id="PTHR45655:SF13">
    <property type="entry name" value="SOLUBLE GUANYLATE CYCLASE GCY-32-RELATED"/>
    <property type="match status" value="1"/>
</dbReference>
<keyword evidence="8" id="KW-1185">Reference proteome</keyword>
<evidence type="ECO:0000256" key="3">
    <source>
        <dbReference type="ARBA" id="ARBA00023293"/>
    </source>
</evidence>
<dbReference type="OrthoDB" id="6127067at2759"/>
<protein>
    <recommendedName>
        <fullName evidence="1">guanylate cyclase</fullName>
        <ecNumber evidence="1">4.6.1.2</ecNumber>
    </recommendedName>
</protein>
<sequence length="395" mass="44672">MTTMEILDLYGKSHLVANMGTSIYDLLNGGLSDLHLHLRFLGQNLAAEVPVFYVDAVQNDSCELHHISQKEEMRTVMEAIINSAASILGSTIGIQLLMSREAGVWYDREVYKLSLPQEEKIHTYNREQHAEAAAQCTYTPSPSLFYRMFPFHFIIDQECRLLQVGSKLQDIASRMTKGSLIGHTLKIMYPDMEWNYQRLALLSACSFLLSTGSTTSARVGDGNGLMLKGQFFETEMDGAPVLVFMGSPRLTSLEHMRSHGLRLCDIPSHDMARDYLLINDQQRSEEDRIKQLQMDCDRMAKEARWIEKEAIWFEKEKNKAEAACERLKESLNQALSKLAEQDLLEIPDKSPSMHYSCIADIDMATPAGKALQLIDKILSGEKVRGACCKSQVHKR</sequence>
<dbReference type="PANTHER" id="PTHR45655">
    <property type="entry name" value="GUANYLATE CYCLASE SOLUBLE SUBUNIT BETA-2"/>
    <property type="match status" value="1"/>
</dbReference>
<gene>
    <name evidence="7" type="ORF">CEUSTIGMA_g6838.t1</name>
</gene>
<dbReference type="AlphaFoldDB" id="A0A250X8L1"/>
<keyword evidence="4" id="KW-0175">Coiled coil</keyword>